<proteinExistence type="predicted"/>
<sequence length="167" mass="18335">MNRSPLQRIESLHVNGEQRPARQKNGLMTSGEKPSAPDSVAWCADDLQRISDTLELPISMGRADSSASDWTPIWVVVAGEHVFVRTWHRRTTGWYGRAVARRRARVLLSADIIDVSVTPVGDHDAAAIDTAYRYKYGLGAASMVTDESRASTLRLSRLDTAGSPDEG</sequence>
<dbReference type="EMBL" id="CP031423">
    <property type="protein sequence ID" value="AZS36295.1"/>
    <property type="molecule type" value="Genomic_DNA"/>
</dbReference>
<organism evidence="2 3">
    <name type="scientific">Microbacterium lemovicicum</name>
    <dbReference type="NCBI Taxonomy" id="1072463"/>
    <lineage>
        <taxon>Bacteria</taxon>
        <taxon>Bacillati</taxon>
        <taxon>Actinomycetota</taxon>
        <taxon>Actinomycetes</taxon>
        <taxon>Micrococcales</taxon>
        <taxon>Microbacteriaceae</taxon>
        <taxon>Microbacterium</taxon>
    </lineage>
</organism>
<dbReference type="KEGG" id="mlv:CVS47_00896"/>
<evidence type="ECO:0000313" key="2">
    <source>
        <dbReference type="EMBL" id="AZS36295.1"/>
    </source>
</evidence>
<feature type="region of interest" description="Disordered" evidence="1">
    <location>
        <begin position="13"/>
        <end position="37"/>
    </location>
</feature>
<evidence type="ECO:0000256" key="1">
    <source>
        <dbReference type="SAM" id="MobiDB-lite"/>
    </source>
</evidence>
<evidence type="ECO:0008006" key="4">
    <source>
        <dbReference type="Google" id="ProtNLM"/>
    </source>
</evidence>
<dbReference type="Proteomes" id="UP000276888">
    <property type="component" value="Chromosome"/>
</dbReference>
<dbReference type="InterPro" id="IPR016888">
    <property type="entry name" value="UCP028498"/>
</dbReference>
<keyword evidence="3" id="KW-1185">Reference proteome</keyword>
<protein>
    <recommendedName>
        <fullName evidence="4">DUF2255 domain-containing protein</fullName>
    </recommendedName>
</protein>
<dbReference type="Pfam" id="PF10012">
    <property type="entry name" value="DUF2255"/>
    <property type="match status" value="1"/>
</dbReference>
<gene>
    <name evidence="2" type="ORF">CVS47_00896</name>
</gene>
<reference evidence="2 3" key="1">
    <citation type="submission" date="2018-08" db="EMBL/GenBank/DDBJ databases">
        <title>Microbacterium lemovicicum sp. nov., a bacterium isolated from a natural uranium-rich soil.</title>
        <authorList>
            <person name="ORTET P."/>
        </authorList>
    </citation>
    <scope>NUCLEOTIDE SEQUENCE [LARGE SCALE GENOMIC DNA]</scope>
    <source>
        <strain evidence="2 3">Viu22</strain>
    </source>
</reference>
<evidence type="ECO:0000313" key="3">
    <source>
        <dbReference type="Proteomes" id="UP000276888"/>
    </source>
</evidence>
<dbReference type="AlphaFoldDB" id="A0A3Q9IXK4"/>
<accession>A0A3Q9IXK4</accession>
<name>A0A3Q9IXK4_9MICO</name>